<keyword evidence="1" id="KW-0812">Transmembrane</keyword>
<protein>
    <recommendedName>
        <fullName evidence="6">Short C-terminal domain-containing protein</fullName>
    </recommendedName>
</protein>
<dbReference type="OrthoDB" id="181455at2"/>
<dbReference type="Pfam" id="PF09851">
    <property type="entry name" value="SHOCT"/>
    <property type="match status" value="1"/>
</dbReference>
<comment type="caution">
    <text evidence="4">The sequence shown here is derived from an EMBL/GenBank/DDBJ whole genome shotgun (WGS) entry which is preliminary data.</text>
</comment>
<dbReference type="Proteomes" id="UP000241912">
    <property type="component" value="Unassembled WGS sequence"/>
</dbReference>
<evidence type="ECO:0000259" key="3">
    <source>
        <dbReference type="Pfam" id="PF13548"/>
    </source>
</evidence>
<sequence length="263" mass="28683">MENYETLLATVALMMGASWASGINLYAVLLVLGLGGSTGHIDLPAELSVLQEPLVIGAAGIMYFIEFFMDKIPGMDSVWDSIHTFVRIPAGAMLAAGAVGDVTPALEIAAGILGGGMAATSHATKAGTRLLINTSPEPVTNWSASIMEDFLVLTGMWAALKHPEIFLIFFVLFMGFAIWSLPKLWYLIKTLLSKIAKFLSFTKEQAEATNWLNSMNSSMESQHQDQIPALERLQQLRDKGVLTAQEFEEQKSILLKKNNMEAS</sequence>
<proteinExistence type="predicted"/>
<reference evidence="4 5" key="1">
    <citation type="submission" date="2018-03" db="EMBL/GenBank/DDBJ databases">
        <title>Draft genome of Nitrosomonas supralitoralis APG5.</title>
        <authorList>
            <person name="Urakawa H."/>
            <person name="Lopez J.V."/>
        </authorList>
    </citation>
    <scope>NUCLEOTIDE SEQUENCE [LARGE SCALE GENOMIC DNA]</scope>
    <source>
        <strain evidence="4 5">APG5</strain>
    </source>
</reference>
<feature type="domain" description="DUF4126" evidence="3">
    <location>
        <begin position="12"/>
        <end position="183"/>
    </location>
</feature>
<evidence type="ECO:0000259" key="2">
    <source>
        <dbReference type="Pfam" id="PF09851"/>
    </source>
</evidence>
<evidence type="ECO:0000256" key="1">
    <source>
        <dbReference type="SAM" id="Phobius"/>
    </source>
</evidence>
<feature type="transmembrane region" description="Helical" evidence="1">
    <location>
        <begin position="7"/>
        <end position="29"/>
    </location>
</feature>
<gene>
    <name evidence="4" type="ORF">C7H79_14640</name>
</gene>
<keyword evidence="5" id="KW-1185">Reference proteome</keyword>
<dbReference type="InterPro" id="IPR018649">
    <property type="entry name" value="SHOCT"/>
</dbReference>
<evidence type="ECO:0008006" key="6">
    <source>
        <dbReference type="Google" id="ProtNLM"/>
    </source>
</evidence>
<accession>A0A2P7NRZ7</accession>
<name>A0A2P7NRZ7_9PROT</name>
<dbReference type="Pfam" id="PF13548">
    <property type="entry name" value="DUF4126"/>
    <property type="match status" value="1"/>
</dbReference>
<organism evidence="4 5">
    <name type="scientific">Nitrosomonas supralitoralis</name>
    <dbReference type="NCBI Taxonomy" id="2116706"/>
    <lineage>
        <taxon>Bacteria</taxon>
        <taxon>Pseudomonadati</taxon>
        <taxon>Pseudomonadota</taxon>
        <taxon>Betaproteobacteria</taxon>
        <taxon>Nitrosomonadales</taxon>
        <taxon>Nitrosomonadaceae</taxon>
        <taxon>Nitrosomonas</taxon>
    </lineage>
</organism>
<dbReference type="RefSeq" id="WP_106708032.1">
    <property type="nucleotide sequence ID" value="NZ_PXXU01000062.1"/>
</dbReference>
<dbReference type="AlphaFoldDB" id="A0A2P7NRZ7"/>
<feature type="transmembrane region" description="Helical" evidence="1">
    <location>
        <begin position="49"/>
        <end position="69"/>
    </location>
</feature>
<evidence type="ECO:0000313" key="5">
    <source>
        <dbReference type="Proteomes" id="UP000241912"/>
    </source>
</evidence>
<dbReference type="InterPro" id="IPR025196">
    <property type="entry name" value="DUF4126"/>
</dbReference>
<feature type="transmembrane region" description="Helical" evidence="1">
    <location>
        <begin position="165"/>
        <end position="188"/>
    </location>
</feature>
<keyword evidence="1" id="KW-0472">Membrane</keyword>
<feature type="domain" description="SHOCT" evidence="2">
    <location>
        <begin position="229"/>
        <end position="255"/>
    </location>
</feature>
<dbReference type="EMBL" id="PXXU01000062">
    <property type="protein sequence ID" value="PSJ16219.1"/>
    <property type="molecule type" value="Genomic_DNA"/>
</dbReference>
<keyword evidence="1" id="KW-1133">Transmembrane helix</keyword>
<evidence type="ECO:0000313" key="4">
    <source>
        <dbReference type="EMBL" id="PSJ16219.1"/>
    </source>
</evidence>